<reference evidence="1 2" key="1">
    <citation type="submission" date="2014-04" db="EMBL/GenBank/DDBJ databases">
        <authorList>
            <consortium name="DOE Joint Genome Institute"/>
            <person name="Kuo A."/>
            <person name="Kohler A."/>
            <person name="Costa M.D."/>
            <person name="Nagy L.G."/>
            <person name="Floudas D."/>
            <person name="Copeland A."/>
            <person name="Barry K.W."/>
            <person name="Cichocki N."/>
            <person name="Veneault-Fourrey C."/>
            <person name="LaButti K."/>
            <person name="Lindquist E.A."/>
            <person name="Lipzen A."/>
            <person name="Lundell T."/>
            <person name="Morin E."/>
            <person name="Murat C."/>
            <person name="Sun H."/>
            <person name="Tunlid A."/>
            <person name="Henrissat B."/>
            <person name="Grigoriev I.V."/>
            <person name="Hibbett D.S."/>
            <person name="Martin F."/>
            <person name="Nordberg H.P."/>
            <person name="Cantor M.N."/>
            <person name="Hua S.X."/>
        </authorList>
    </citation>
    <scope>NUCLEOTIDE SEQUENCE [LARGE SCALE GENOMIC DNA]</scope>
    <source>
        <strain evidence="1 2">441</strain>
    </source>
</reference>
<dbReference type="AlphaFoldDB" id="A0A0C9YX67"/>
<proteinExistence type="predicted"/>
<dbReference type="Proteomes" id="UP000054018">
    <property type="component" value="Unassembled WGS sequence"/>
</dbReference>
<sequence>MGHSELGITVRSGALMQPTLSSNAVLPKGTPSAIGALRLRKSAVFQSYSTPFRNRNLNLISPQINSTPTKAVDEEGSDTELEQEEANFILEAARAQHNMCILEQQLAAAKVDETIALGNLYQFRAQTAEHKLEDANIDVGRIRHDIRKSGIVLHNPCKCRRASFTESTVACTYVQSV</sequence>
<evidence type="ECO:0000313" key="1">
    <source>
        <dbReference type="EMBL" id="KIK12468.1"/>
    </source>
</evidence>
<dbReference type="HOGENOM" id="CLU_113826_0_0_1"/>
<dbReference type="OrthoDB" id="2608786at2759"/>
<reference evidence="2" key="2">
    <citation type="submission" date="2015-01" db="EMBL/GenBank/DDBJ databases">
        <title>Evolutionary Origins and Diversification of the Mycorrhizal Mutualists.</title>
        <authorList>
            <consortium name="DOE Joint Genome Institute"/>
            <consortium name="Mycorrhizal Genomics Consortium"/>
            <person name="Kohler A."/>
            <person name="Kuo A."/>
            <person name="Nagy L.G."/>
            <person name="Floudas D."/>
            <person name="Copeland A."/>
            <person name="Barry K.W."/>
            <person name="Cichocki N."/>
            <person name="Veneault-Fourrey C."/>
            <person name="LaButti K."/>
            <person name="Lindquist E.A."/>
            <person name="Lipzen A."/>
            <person name="Lundell T."/>
            <person name="Morin E."/>
            <person name="Murat C."/>
            <person name="Riley R."/>
            <person name="Ohm R."/>
            <person name="Sun H."/>
            <person name="Tunlid A."/>
            <person name="Henrissat B."/>
            <person name="Grigoriev I.V."/>
            <person name="Hibbett D.S."/>
            <person name="Martin F."/>
        </authorList>
    </citation>
    <scope>NUCLEOTIDE SEQUENCE [LARGE SCALE GENOMIC DNA]</scope>
    <source>
        <strain evidence="2">441</strain>
    </source>
</reference>
<dbReference type="EMBL" id="KN834080">
    <property type="protein sequence ID" value="KIK12468.1"/>
    <property type="molecule type" value="Genomic_DNA"/>
</dbReference>
<evidence type="ECO:0000313" key="2">
    <source>
        <dbReference type="Proteomes" id="UP000054018"/>
    </source>
</evidence>
<keyword evidence="2" id="KW-1185">Reference proteome</keyword>
<protein>
    <submittedName>
        <fullName evidence="1">Uncharacterized protein</fullName>
    </submittedName>
</protein>
<accession>A0A0C9YX67</accession>
<name>A0A0C9YX67_9AGAM</name>
<gene>
    <name evidence="1" type="ORF">PISMIDRAFT_18729</name>
</gene>
<organism evidence="1 2">
    <name type="scientific">Pisolithus microcarpus 441</name>
    <dbReference type="NCBI Taxonomy" id="765257"/>
    <lineage>
        <taxon>Eukaryota</taxon>
        <taxon>Fungi</taxon>
        <taxon>Dikarya</taxon>
        <taxon>Basidiomycota</taxon>
        <taxon>Agaricomycotina</taxon>
        <taxon>Agaricomycetes</taxon>
        <taxon>Agaricomycetidae</taxon>
        <taxon>Boletales</taxon>
        <taxon>Sclerodermatineae</taxon>
        <taxon>Pisolithaceae</taxon>
        <taxon>Pisolithus</taxon>
    </lineage>
</organism>